<evidence type="ECO:0000256" key="2">
    <source>
        <dbReference type="ARBA" id="ARBA00022741"/>
    </source>
</evidence>
<keyword evidence="3 6" id="KW-0067">ATP-binding</keyword>
<evidence type="ECO:0000256" key="3">
    <source>
        <dbReference type="ARBA" id="ARBA00022840"/>
    </source>
</evidence>
<dbReference type="InterPro" id="IPR017871">
    <property type="entry name" value="ABC_transporter-like_CS"/>
</dbReference>
<dbReference type="EMBL" id="JBHSBB010000001">
    <property type="protein sequence ID" value="MFC4029944.1"/>
    <property type="molecule type" value="Genomic_DNA"/>
</dbReference>
<dbReference type="InterPro" id="IPR003593">
    <property type="entry name" value="AAA+_ATPase"/>
</dbReference>
<dbReference type="InterPro" id="IPR027417">
    <property type="entry name" value="P-loop_NTPase"/>
</dbReference>
<dbReference type="InterPro" id="IPR003439">
    <property type="entry name" value="ABC_transporter-like_ATP-bd"/>
</dbReference>
<name>A0ABV8HD09_9ACTN</name>
<dbReference type="SMART" id="SM00382">
    <property type="entry name" value="AAA"/>
    <property type="match status" value="1"/>
</dbReference>
<evidence type="ECO:0000256" key="4">
    <source>
        <dbReference type="SAM" id="MobiDB-lite"/>
    </source>
</evidence>
<dbReference type="Pfam" id="PF00005">
    <property type="entry name" value="ABC_tran"/>
    <property type="match status" value="1"/>
</dbReference>
<proteinExistence type="predicted"/>
<dbReference type="InterPro" id="IPR013611">
    <property type="entry name" value="Transp-assoc_OB_typ2"/>
</dbReference>
<comment type="caution">
    <text evidence="6">The sequence shown here is derived from an EMBL/GenBank/DDBJ whole genome shotgun (WGS) entry which is preliminary data.</text>
</comment>
<dbReference type="RefSeq" id="WP_386424636.1">
    <property type="nucleotide sequence ID" value="NZ_JBHSBB010000001.1"/>
</dbReference>
<accession>A0ABV8HD09</accession>
<keyword evidence="1" id="KW-0813">Transport</keyword>
<dbReference type="InterPro" id="IPR050093">
    <property type="entry name" value="ABC_SmlMolc_Importer"/>
</dbReference>
<keyword evidence="7" id="KW-1185">Reference proteome</keyword>
<dbReference type="SUPFAM" id="SSF52540">
    <property type="entry name" value="P-loop containing nucleoside triphosphate hydrolases"/>
    <property type="match status" value="1"/>
</dbReference>
<evidence type="ECO:0000256" key="1">
    <source>
        <dbReference type="ARBA" id="ARBA00022448"/>
    </source>
</evidence>
<feature type="region of interest" description="Disordered" evidence="4">
    <location>
        <begin position="1"/>
        <end position="25"/>
    </location>
</feature>
<gene>
    <name evidence="6" type="ORF">ACFO3J_00500</name>
</gene>
<dbReference type="Proteomes" id="UP001595765">
    <property type="component" value="Unassembled WGS sequence"/>
</dbReference>
<organism evidence="6 7">
    <name type="scientific">Streptomyces polygonati</name>
    <dbReference type="NCBI Taxonomy" id="1617087"/>
    <lineage>
        <taxon>Bacteria</taxon>
        <taxon>Bacillati</taxon>
        <taxon>Actinomycetota</taxon>
        <taxon>Actinomycetes</taxon>
        <taxon>Kitasatosporales</taxon>
        <taxon>Streptomycetaceae</taxon>
        <taxon>Streptomyces</taxon>
    </lineage>
</organism>
<dbReference type="PANTHER" id="PTHR42781">
    <property type="entry name" value="SPERMIDINE/PUTRESCINE IMPORT ATP-BINDING PROTEIN POTA"/>
    <property type="match status" value="1"/>
</dbReference>
<evidence type="ECO:0000259" key="5">
    <source>
        <dbReference type="PROSITE" id="PS50893"/>
    </source>
</evidence>
<protein>
    <submittedName>
        <fullName evidence="6">ABC transporter ATP-binding protein</fullName>
    </submittedName>
</protein>
<dbReference type="PROSITE" id="PS00211">
    <property type="entry name" value="ABC_TRANSPORTER_1"/>
    <property type="match status" value="1"/>
</dbReference>
<dbReference type="SUPFAM" id="SSF50331">
    <property type="entry name" value="MOP-like"/>
    <property type="match status" value="1"/>
</dbReference>
<sequence>MSMRATTPDRLRGPTADPVDQPSGDSAVQLRLTGLTRTFNEVTAVDHIDLDVRKGEIFALLGPSGCGKSTTLRMVAGLEKIDDGSITMGERTLADVQQGTFLPSEKRDLAMVFQSYAIWPHMTVAQNVAFPLRMRRVKRAERRRRVEEILAVTGLEAMADRPATLLSGGQQQRVALARALVYTPDLLLLDEPLSNLDAKLRTQMRREIRRLNQELGITMLFVTHDQYEALSMADRLAVMNKGRIEQIGRPTDLYERPKTPFVRDFLGRLIVVEGVLDGDPAERRVLLDQGGRRVGLIAGVEPPAGLKNGDRVGVHLRPEDVDIKRRPPGEPAPNQVAARVVSSVYLGDSFEYVLDIASSQVLLDAPRRVVHQPGDEVVIEVDPQRTMVWPL</sequence>
<keyword evidence="2" id="KW-0547">Nucleotide-binding</keyword>
<dbReference type="GO" id="GO:0005524">
    <property type="term" value="F:ATP binding"/>
    <property type="evidence" value="ECO:0007669"/>
    <property type="project" value="UniProtKB-KW"/>
</dbReference>
<evidence type="ECO:0000313" key="7">
    <source>
        <dbReference type="Proteomes" id="UP001595765"/>
    </source>
</evidence>
<feature type="domain" description="ABC transporter" evidence="5">
    <location>
        <begin position="30"/>
        <end position="266"/>
    </location>
</feature>
<evidence type="ECO:0000313" key="6">
    <source>
        <dbReference type="EMBL" id="MFC4029944.1"/>
    </source>
</evidence>
<dbReference type="InterPro" id="IPR008995">
    <property type="entry name" value="Mo/tungstate-bd_C_term_dom"/>
</dbReference>
<dbReference type="Gene3D" id="3.40.50.300">
    <property type="entry name" value="P-loop containing nucleotide triphosphate hydrolases"/>
    <property type="match status" value="1"/>
</dbReference>
<dbReference type="PANTHER" id="PTHR42781:SF4">
    <property type="entry name" value="SPERMIDINE_PUTRESCINE IMPORT ATP-BINDING PROTEIN POTA"/>
    <property type="match status" value="1"/>
</dbReference>
<reference evidence="7" key="1">
    <citation type="journal article" date="2019" name="Int. J. Syst. Evol. Microbiol.">
        <title>The Global Catalogue of Microorganisms (GCM) 10K type strain sequencing project: providing services to taxonomists for standard genome sequencing and annotation.</title>
        <authorList>
            <consortium name="The Broad Institute Genomics Platform"/>
            <consortium name="The Broad Institute Genome Sequencing Center for Infectious Disease"/>
            <person name="Wu L."/>
            <person name="Ma J."/>
        </authorList>
    </citation>
    <scope>NUCLEOTIDE SEQUENCE [LARGE SCALE GENOMIC DNA]</scope>
    <source>
        <strain evidence="7">CGMCC 4.7237</strain>
    </source>
</reference>
<dbReference type="PROSITE" id="PS50893">
    <property type="entry name" value="ABC_TRANSPORTER_2"/>
    <property type="match status" value="1"/>
</dbReference>
<dbReference type="Pfam" id="PF08402">
    <property type="entry name" value="TOBE_2"/>
    <property type="match status" value="1"/>
</dbReference>